<sequence length="420" mass="46730">MDKLKLAQLGERIKTGGAQMGRIVSGKVKEILQTPTPESKMVDEATLETLEEPNWGMNMRICAMINSEEFSGSEIVRTIKRKISGKTVVSQRLSLDLLEACTMNCEKVFSEVASEKVLDEMVRMIQNPETDQGNRNRALQLIRAWGESEDVAYLPVFRQTYMSLKERSVPPPVEDGNMPPMQYSLESYVHQEPLSPESYPVPDTGLQRGDHGGLTYNFGSLSVDEKKEFLLITQNSLDLLSSLLNTETEPKPIKDDLTVSMLEKCKESQPGIQRIIESTTDDEGMLFEALNLHDQLLQTISRYDELEAALKSGEQPESSALTDIKLPPHVGAQNETKAVVNEHESKAAVNEHETRAAVYENETKAAVNENETRAAVNENKTKTVVNENETRAAVNENKTKAAESPKGESTESSTVKRSVE</sequence>
<evidence type="ECO:0000313" key="2">
    <source>
        <dbReference type="Proteomes" id="UP001163603"/>
    </source>
</evidence>
<organism evidence="1 2">
    <name type="scientific">Pistacia integerrima</name>
    <dbReference type="NCBI Taxonomy" id="434235"/>
    <lineage>
        <taxon>Eukaryota</taxon>
        <taxon>Viridiplantae</taxon>
        <taxon>Streptophyta</taxon>
        <taxon>Embryophyta</taxon>
        <taxon>Tracheophyta</taxon>
        <taxon>Spermatophyta</taxon>
        <taxon>Magnoliopsida</taxon>
        <taxon>eudicotyledons</taxon>
        <taxon>Gunneridae</taxon>
        <taxon>Pentapetalae</taxon>
        <taxon>rosids</taxon>
        <taxon>malvids</taxon>
        <taxon>Sapindales</taxon>
        <taxon>Anacardiaceae</taxon>
        <taxon>Pistacia</taxon>
    </lineage>
</organism>
<protein>
    <submittedName>
        <fullName evidence="1">Uncharacterized protein</fullName>
    </submittedName>
</protein>
<gene>
    <name evidence="1" type="ORF">Pint_01725</name>
</gene>
<name>A0ACC0ZIH4_9ROSI</name>
<evidence type="ECO:0000313" key="1">
    <source>
        <dbReference type="EMBL" id="KAJ0051876.1"/>
    </source>
</evidence>
<reference evidence="2" key="1">
    <citation type="journal article" date="2023" name="G3 (Bethesda)">
        <title>Genome assembly and association tests identify interacting loci associated with vigor, precocity, and sex in interspecific pistachio rootstocks.</title>
        <authorList>
            <person name="Palmer W."/>
            <person name="Jacygrad E."/>
            <person name="Sagayaradj S."/>
            <person name="Cavanaugh K."/>
            <person name="Han R."/>
            <person name="Bertier L."/>
            <person name="Beede B."/>
            <person name="Kafkas S."/>
            <person name="Golino D."/>
            <person name="Preece J."/>
            <person name="Michelmore R."/>
        </authorList>
    </citation>
    <scope>NUCLEOTIDE SEQUENCE [LARGE SCALE GENOMIC DNA]</scope>
</reference>
<proteinExistence type="predicted"/>
<keyword evidence="2" id="KW-1185">Reference proteome</keyword>
<accession>A0ACC0ZIH4</accession>
<dbReference type="EMBL" id="CM047736">
    <property type="protein sequence ID" value="KAJ0051876.1"/>
    <property type="molecule type" value="Genomic_DNA"/>
</dbReference>
<comment type="caution">
    <text evidence="1">The sequence shown here is derived from an EMBL/GenBank/DDBJ whole genome shotgun (WGS) entry which is preliminary data.</text>
</comment>
<dbReference type="Proteomes" id="UP001163603">
    <property type="component" value="Chromosome 1"/>
</dbReference>